<keyword evidence="4" id="KW-1185">Reference proteome</keyword>
<proteinExistence type="inferred from homology"/>
<dbReference type="PANTHER" id="PTHR10182">
    <property type="entry name" value="CALCIUM-BINDING PROTEIN 39-RELATED"/>
    <property type="match status" value="1"/>
</dbReference>
<feature type="region of interest" description="Disordered" evidence="2">
    <location>
        <begin position="390"/>
        <end position="409"/>
    </location>
</feature>
<evidence type="ECO:0000256" key="1">
    <source>
        <dbReference type="ARBA" id="ARBA00011012"/>
    </source>
</evidence>
<sequence>MSNLIRRITTTASSSPVFRRAAGDYVLKCLKGLGVALKAYIVEKTPANLGEVSYKLDKLWQNLFNSDKEIPKAKKCELAEEFLIQPELLNNLLYVFRMVRLSDKAKIRDLFRFTQLWTSNESAESSMPRVKAARFTTCARFGQQLFVVRNEFFEIINEGYDETGSAGIYHDLIEIFVGDDKCLSTIFADTGHNAKGDKVREDGCFWSIFDRLLISSSEMEQHDVLFHTVKTLEMILECSHVTVRMFLRANWDRFQCAMNKLMLSTNFFIQRKSLDIMYNIFINAHYSELRERWMWDMENFRRIVRILQNCRRDVRLAASKIFAIFLEHPNAHPEVGNFVGKNIYRLIEHHLGMVQLHGYDGSQEDVDDAYCARVIHKIAMKRYQRPLTKEEMDSYEEEQEAFEKIEDRE</sequence>
<dbReference type="AlphaFoldDB" id="A0A8S1FC05"/>
<gene>
    <name evidence="3" type="ORF">CBOVIS_LOCUS12215</name>
</gene>
<dbReference type="EMBL" id="CADEPM010000011">
    <property type="protein sequence ID" value="CAB3410736.1"/>
    <property type="molecule type" value="Genomic_DNA"/>
</dbReference>
<dbReference type="SUPFAM" id="SSF48371">
    <property type="entry name" value="ARM repeat"/>
    <property type="match status" value="1"/>
</dbReference>
<accession>A0A8S1FC05</accession>
<dbReference type="InterPro" id="IPR011989">
    <property type="entry name" value="ARM-like"/>
</dbReference>
<dbReference type="Gene3D" id="1.25.10.10">
    <property type="entry name" value="Leucine-rich Repeat Variant"/>
    <property type="match status" value="1"/>
</dbReference>
<dbReference type="Pfam" id="PF08569">
    <property type="entry name" value="Mo25"/>
    <property type="match status" value="1"/>
</dbReference>
<dbReference type="GO" id="GO:0043539">
    <property type="term" value="F:protein serine/threonine kinase activator activity"/>
    <property type="evidence" value="ECO:0007669"/>
    <property type="project" value="TreeGrafter"/>
</dbReference>
<comment type="caution">
    <text evidence="3">The sequence shown here is derived from an EMBL/GenBank/DDBJ whole genome shotgun (WGS) entry which is preliminary data.</text>
</comment>
<dbReference type="PANTHER" id="PTHR10182:SF32">
    <property type="entry name" value="MO25-LIKE PROTEIN 3"/>
    <property type="match status" value="1"/>
</dbReference>
<dbReference type="GO" id="GO:0035556">
    <property type="term" value="P:intracellular signal transduction"/>
    <property type="evidence" value="ECO:0007669"/>
    <property type="project" value="TreeGrafter"/>
</dbReference>
<evidence type="ECO:0000313" key="4">
    <source>
        <dbReference type="Proteomes" id="UP000494206"/>
    </source>
</evidence>
<reference evidence="3 4" key="1">
    <citation type="submission" date="2020-04" db="EMBL/GenBank/DDBJ databases">
        <authorList>
            <person name="Laetsch R D."/>
            <person name="Stevens L."/>
            <person name="Kumar S."/>
            <person name="Blaxter L. M."/>
        </authorList>
    </citation>
    <scope>NUCLEOTIDE SEQUENCE [LARGE SCALE GENOMIC DNA]</scope>
</reference>
<evidence type="ECO:0000256" key="2">
    <source>
        <dbReference type="SAM" id="MobiDB-lite"/>
    </source>
</evidence>
<comment type="similarity">
    <text evidence="1">Belongs to the Mo25 family.</text>
</comment>
<evidence type="ECO:0000313" key="3">
    <source>
        <dbReference type="EMBL" id="CAB3410736.1"/>
    </source>
</evidence>
<dbReference type="OrthoDB" id="5798113at2759"/>
<organism evidence="3 4">
    <name type="scientific">Caenorhabditis bovis</name>
    <dbReference type="NCBI Taxonomy" id="2654633"/>
    <lineage>
        <taxon>Eukaryota</taxon>
        <taxon>Metazoa</taxon>
        <taxon>Ecdysozoa</taxon>
        <taxon>Nematoda</taxon>
        <taxon>Chromadorea</taxon>
        <taxon>Rhabditida</taxon>
        <taxon>Rhabditina</taxon>
        <taxon>Rhabditomorpha</taxon>
        <taxon>Rhabditoidea</taxon>
        <taxon>Rhabditidae</taxon>
        <taxon>Peloderinae</taxon>
        <taxon>Caenorhabditis</taxon>
    </lineage>
</organism>
<protein>
    <submittedName>
        <fullName evidence="3">Uncharacterized protein</fullName>
    </submittedName>
</protein>
<name>A0A8S1FC05_9PELO</name>
<dbReference type="Proteomes" id="UP000494206">
    <property type="component" value="Unassembled WGS sequence"/>
</dbReference>
<dbReference type="InterPro" id="IPR016024">
    <property type="entry name" value="ARM-type_fold"/>
</dbReference>
<dbReference type="InterPro" id="IPR013878">
    <property type="entry name" value="Mo25"/>
</dbReference>